<reference evidence="1" key="1">
    <citation type="submission" date="2011-10" db="EMBL/GenBank/DDBJ databases">
        <title>The Genome Sequence of Oxalobacter formigenes HOxBLS.</title>
        <authorList>
            <consortium name="The Broad Institute Genome Sequencing Platform"/>
            <person name="Earl A."/>
            <person name="Ward D."/>
            <person name="Feldgarden M."/>
            <person name="Gevers D."/>
            <person name="Allison M.J."/>
            <person name="Humphrey S."/>
            <person name="Young S.K."/>
            <person name="Zeng Q."/>
            <person name="Gargeya S."/>
            <person name="Fitzgerald M."/>
            <person name="Haas B."/>
            <person name="Abouelleil A."/>
            <person name="Alvarado L."/>
            <person name="Arachchi H.M."/>
            <person name="Berlin A."/>
            <person name="Brown A."/>
            <person name="Chapman S.B."/>
            <person name="Chen Z."/>
            <person name="Dunbar C."/>
            <person name="Freedman E."/>
            <person name="Gearin G."/>
            <person name="Goldberg J."/>
            <person name="Griggs A."/>
            <person name="Gujja S."/>
            <person name="Heiman D."/>
            <person name="Howarth C."/>
            <person name="Larson L."/>
            <person name="Lui A."/>
            <person name="MacDonald P.J.P."/>
            <person name="Montmayeur A."/>
            <person name="Murphy C."/>
            <person name="Neiman D."/>
            <person name="Pearson M."/>
            <person name="Priest M."/>
            <person name="Roberts A."/>
            <person name="Saif S."/>
            <person name="Shea T."/>
            <person name="Shenoy N."/>
            <person name="Sisk P."/>
            <person name="Stolte C."/>
            <person name="Sykes S."/>
            <person name="Wortman J."/>
            <person name="Nusbaum C."/>
            <person name="Birren B."/>
        </authorList>
    </citation>
    <scope>NUCLEOTIDE SEQUENCE [LARGE SCALE GENOMIC DNA]</scope>
    <source>
        <strain evidence="1">HOxBLS</strain>
    </source>
</reference>
<name>T5LES1_9BURK</name>
<protein>
    <submittedName>
        <fullName evidence="1">Uncharacterized protein</fullName>
    </submittedName>
</protein>
<dbReference type="EMBL" id="ACDP02000001">
    <property type="protein sequence ID" value="EQM95341.1"/>
    <property type="molecule type" value="Genomic_DNA"/>
</dbReference>
<organism evidence="1 2">
    <name type="scientific">Oxalobacter paraformigenes</name>
    <dbReference type="NCBI Taxonomy" id="556268"/>
    <lineage>
        <taxon>Bacteria</taxon>
        <taxon>Pseudomonadati</taxon>
        <taxon>Pseudomonadota</taxon>
        <taxon>Betaproteobacteria</taxon>
        <taxon>Burkholderiales</taxon>
        <taxon>Oxalobacteraceae</taxon>
        <taxon>Oxalobacter</taxon>
    </lineage>
</organism>
<evidence type="ECO:0000313" key="1">
    <source>
        <dbReference type="EMBL" id="EQM95341.1"/>
    </source>
</evidence>
<proteinExistence type="predicted"/>
<keyword evidence="2" id="KW-1185">Reference proteome</keyword>
<accession>T5LES1</accession>
<comment type="caution">
    <text evidence="1">The sequence shown here is derived from an EMBL/GenBank/DDBJ whole genome shotgun (WGS) entry which is preliminary data.</text>
</comment>
<dbReference type="Proteomes" id="UP000003973">
    <property type="component" value="Unassembled WGS sequence"/>
</dbReference>
<dbReference type="HOGENOM" id="CLU_2789958_0_0_4"/>
<dbReference type="AlphaFoldDB" id="T5LES1"/>
<evidence type="ECO:0000313" key="2">
    <source>
        <dbReference type="Proteomes" id="UP000003973"/>
    </source>
</evidence>
<sequence>MKQQVIKYNINSAQKIAPVEFYFSSIEIDLMDINTVYLATILQNLLLPRWFTPTLRQIFIPQTHPHMY</sequence>
<gene>
    <name evidence="1" type="ORF">OFAG_02359</name>
</gene>